<feature type="compositionally biased region" description="Low complexity" evidence="1">
    <location>
        <begin position="649"/>
        <end position="659"/>
    </location>
</feature>
<evidence type="ECO:0000259" key="2">
    <source>
        <dbReference type="SMART" id="SM00235"/>
    </source>
</evidence>
<evidence type="ECO:0000313" key="4">
    <source>
        <dbReference type="Proteomes" id="UP000483672"/>
    </source>
</evidence>
<dbReference type="Proteomes" id="UP000483672">
    <property type="component" value="Unassembled WGS sequence"/>
</dbReference>
<dbReference type="GO" id="GO:0006508">
    <property type="term" value="P:proteolysis"/>
    <property type="evidence" value="ECO:0007669"/>
    <property type="project" value="InterPro"/>
</dbReference>
<reference evidence="3 4" key="1">
    <citation type="submission" date="2019-06" db="EMBL/GenBank/DDBJ databases">
        <authorList>
            <person name="Palmer J.M."/>
        </authorList>
    </citation>
    <scope>NUCLEOTIDE SEQUENCE [LARGE SCALE GENOMIC DNA]</scope>
    <source>
        <strain evidence="3 4">TWF191</strain>
    </source>
</reference>
<accession>A0A7C8QPQ9</accession>
<dbReference type="AlphaFoldDB" id="A0A7C8QPQ9"/>
<proteinExistence type="predicted"/>
<dbReference type="SUPFAM" id="SSF89372">
    <property type="entry name" value="Fucose-specific lectin"/>
    <property type="match status" value="1"/>
</dbReference>
<feature type="region of interest" description="Disordered" evidence="1">
    <location>
        <begin position="601"/>
        <end position="659"/>
    </location>
</feature>
<evidence type="ECO:0000313" key="3">
    <source>
        <dbReference type="EMBL" id="KAF3219401.1"/>
    </source>
</evidence>
<dbReference type="GO" id="GO:0008237">
    <property type="term" value="F:metallopeptidase activity"/>
    <property type="evidence" value="ECO:0007669"/>
    <property type="project" value="InterPro"/>
</dbReference>
<feature type="domain" description="Peptidase metallopeptidase" evidence="2">
    <location>
        <begin position="33"/>
        <end position="192"/>
    </location>
</feature>
<comment type="caution">
    <text evidence="3">The sequence shown here is derived from an EMBL/GenBank/DDBJ whole genome shotgun (WGS) entry which is preliminary data.</text>
</comment>
<name>A0A7C8QPQ9_ORBOL</name>
<dbReference type="Gene3D" id="2.120.10.70">
    <property type="entry name" value="Fucose-specific lectin"/>
    <property type="match status" value="1"/>
</dbReference>
<dbReference type="SUPFAM" id="SSF55486">
    <property type="entry name" value="Metalloproteases ('zincins'), catalytic domain"/>
    <property type="match status" value="1"/>
</dbReference>
<dbReference type="InterPro" id="IPR006026">
    <property type="entry name" value="Peptidase_Metallo"/>
</dbReference>
<dbReference type="SMART" id="SM00235">
    <property type="entry name" value="ZnMc"/>
    <property type="match status" value="1"/>
</dbReference>
<gene>
    <name evidence="3" type="ORF">TWF191_007948</name>
</gene>
<dbReference type="Gene3D" id="3.40.390.10">
    <property type="entry name" value="Collagenase (Catalytic Domain)"/>
    <property type="match status" value="1"/>
</dbReference>
<dbReference type="EMBL" id="WIPF01000050">
    <property type="protein sequence ID" value="KAF3219401.1"/>
    <property type="molecule type" value="Genomic_DNA"/>
</dbReference>
<organism evidence="3 4">
    <name type="scientific">Orbilia oligospora</name>
    <name type="common">Nematode-trapping fungus</name>
    <name type="synonym">Arthrobotrys oligospora</name>
    <dbReference type="NCBI Taxonomy" id="2813651"/>
    <lineage>
        <taxon>Eukaryota</taxon>
        <taxon>Fungi</taxon>
        <taxon>Dikarya</taxon>
        <taxon>Ascomycota</taxon>
        <taxon>Pezizomycotina</taxon>
        <taxon>Orbiliomycetes</taxon>
        <taxon>Orbiliales</taxon>
        <taxon>Orbiliaceae</taxon>
        <taxon>Orbilia</taxon>
    </lineage>
</organism>
<dbReference type="InterPro" id="IPR024079">
    <property type="entry name" value="MetalloPept_cat_dom_sf"/>
</dbReference>
<protein>
    <recommendedName>
        <fullName evidence="2">Peptidase metallopeptidase domain-containing protein</fullName>
    </recommendedName>
</protein>
<evidence type="ECO:0000256" key="1">
    <source>
        <dbReference type="SAM" id="MobiDB-lite"/>
    </source>
</evidence>
<dbReference type="GO" id="GO:0008270">
    <property type="term" value="F:zinc ion binding"/>
    <property type="evidence" value="ECO:0007669"/>
    <property type="project" value="InterPro"/>
</dbReference>
<sequence length="659" mass="74796">MSSSEEARKEACLQLFHCENDLPSGRMRLIVDRQHMWENGETLTVTFYDDPEQHSMKMHTKTPRYRHLVEHYGRMWERWANIKFKFVDDDNATIRITSAEDGSYSAVGTTARDNSYDNRRTMNLDLDGNEPVLNFSRTASHEFGHAIGCKHEQLNPNAGLHWIPENVVKWYHDNTSWKKASTVYHAYYNFEPMTEARGFESSQWDPKSIMHYPLRKEWTREGVVVERSRVLSDLDKEWIGKKYPFSDSPEYANLKNLVSGAGADKLLDRTSYAVVDAFEYKGGKMYLNLFCQSNSYSLYKVNYLFRHGSPTILDPDWESERIKLPLHGAAAPAPGTPLTAIRYGMGDFKQVVHLFYLDRNDYIRDCIFVNGELKCTNKLNAKVASYSRLSAVNWRGKDEEHIRLFYQSARDDHIQEYVGVAKWNGNTSAVTWSMGAYVDIGDEYPLPGSELSFVNLTWDTPCIRGFYQNTAGAIRQTKFTGGKWSLIPNWMIYGVLYATSFAAMVSDKGEVGKHKPILYYRNYEYPGSDDQYVHKVDPMCDDTEGQVVGSTKIAHNSRLAFNDSDVGFRVFFTTPEGKATQAISSGNGKNFGTTTEIKFDWSSNLGQGGEDSWGDGNDDNAWDKPGPVNNDGWGDDNGLVQPSKPGPPVSSGKKGPFGW</sequence>